<evidence type="ECO:0000313" key="3">
    <source>
        <dbReference type="Proteomes" id="UP000190831"/>
    </source>
</evidence>
<feature type="transmembrane region" description="Helical" evidence="1">
    <location>
        <begin position="21"/>
        <end position="41"/>
    </location>
</feature>
<proteinExistence type="predicted"/>
<dbReference type="GO" id="GO:0070072">
    <property type="term" value="P:vacuolar proton-transporting V-type ATPase complex assembly"/>
    <property type="evidence" value="ECO:0007669"/>
    <property type="project" value="InterPro"/>
</dbReference>
<feature type="transmembrane region" description="Helical" evidence="1">
    <location>
        <begin position="47"/>
        <end position="67"/>
    </location>
</feature>
<reference evidence="2 3" key="1">
    <citation type="submission" date="2016-03" db="EMBL/GenBank/DDBJ databases">
        <authorList>
            <person name="Devillers H."/>
        </authorList>
    </citation>
    <scope>NUCLEOTIDE SEQUENCE [LARGE SCALE GENOMIC DNA]</scope>
    <source>
        <strain evidence="2">CBS 6772</strain>
    </source>
</reference>
<dbReference type="AlphaFoldDB" id="A0A1G4MAD6"/>
<keyword evidence="1" id="KW-0472">Membrane</keyword>
<evidence type="ECO:0000313" key="2">
    <source>
        <dbReference type="EMBL" id="SCW00714.1"/>
    </source>
</evidence>
<protein>
    <submittedName>
        <fullName evidence="2">LAFE_0C10330g1_1</fullName>
    </submittedName>
</protein>
<dbReference type="EMBL" id="LT598485">
    <property type="protein sequence ID" value="SCW00714.1"/>
    <property type="molecule type" value="Genomic_DNA"/>
</dbReference>
<dbReference type="PANTHER" id="PTHR28251">
    <property type="entry name" value="V-TYPE ATPASE ASSEMBLY FACTOR PKR1"/>
    <property type="match status" value="1"/>
</dbReference>
<dbReference type="GO" id="GO:0005789">
    <property type="term" value="C:endoplasmic reticulum membrane"/>
    <property type="evidence" value="ECO:0007669"/>
    <property type="project" value="TreeGrafter"/>
</dbReference>
<gene>
    <name evidence="2" type="ORF">LAFE_0C10330G</name>
</gene>
<dbReference type="Proteomes" id="UP000190831">
    <property type="component" value="Chromosome C"/>
</dbReference>
<dbReference type="OrthoDB" id="9626941at2759"/>
<organism evidence="2 3">
    <name type="scientific">Lachancea fermentati</name>
    <name type="common">Zygosaccharomyces fermentati</name>
    <dbReference type="NCBI Taxonomy" id="4955"/>
    <lineage>
        <taxon>Eukaryota</taxon>
        <taxon>Fungi</taxon>
        <taxon>Dikarya</taxon>
        <taxon>Ascomycota</taxon>
        <taxon>Saccharomycotina</taxon>
        <taxon>Saccharomycetes</taxon>
        <taxon>Saccharomycetales</taxon>
        <taxon>Saccharomycetaceae</taxon>
        <taxon>Lachancea</taxon>
    </lineage>
</organism>
<name>A0A1G4MAD6_LACFM</name>
<keyword evidence="1" id="KW-1133">Transmembrane helix</keyword>
<dbReference type="PANTHER" id="PTHR28251:SF1">
    <property type="entry name" value="V-TYPE ATPASE ASSEMBLY FACTOR PKR1"/>
    <property type="match status" value="1"/>
</dbReference>
<sequence length="122" mass="12783">MASFFAQLWESVFSPGASPQLLVATHVSFVFLTLCLAWLIFLTRNVHFMVLLAISTALWITVTWFVAELRSAELKSNDELAAKPAAAAAADAEPAAAVAVTTARSTGASGASGAAATRSRKV</sequence>
<dbReference type="OMA" id="VKLWEDI"/>
<dbReference type="Pfam" id="PF08636">
    <property type="entry name" value="Pkr1"/>
    <property type="match status" value="1"/>
</dbReference>
<keyword evidence="1" id="KW-0812">Transmembrane</keyword>
<evidence type="ECO:0000256" key="1">
    <source>
        <dbReference type="SAM" id="Phobius"/>
    </source>
</evidence>
<accession>A0A1G4MAD6</accession>
<dbReference type="InterPro" id="IPR013945">
    <property type="entry name" value="Pkr1"/>
</dbReference>
<keyword evidence="3" id="KW-1185">Reference proteome</keyword>